<feature type="transmembrane region" description="Helical" evidence="3">
    <location>
        <begin position="896"/>
        <end position="921"/>
    </location>
</feature>
<dbReference type="Gene3D" id="2.160.10.10">
    <property type="entry name" value="Hexapeptide repeat proteins"/>
    <property type="match status" value="2"/>
</dbReference>
<dbReference type="InterPro" id="IPR012728">
    <property type="entry name" value="Pls/PosA_C"/>
</dbReference>
<dbReference type="InterPro" id="IPR009081">
    <property type="entry name" value="PP-bd_ACP"/>
</dbReference>
<dbReference type="SUPFAM" id="SSF47336">
    <property type="entry name" value="ACP-like"/>
    <property type="match status" value="1"/>
</dbReference>
<dbReference type="PROSITE" id="PS00455">
    <property type="entry name" value="AMP_BINDING"/>
    <property type="match status" value="1"/>
</dbReference>
<dbReference type="InterPro" id="IPR045851">
    <property type="entry name" value="AMP-bd_C_sf"/>
</dbReference>
<feature type="transmembrane region" description="Helical" evidence="3">
    <location>
        <begin position="1135"/>
        <end position="1160"/>
    </location>
</feature>
<dbReference type="Gene3D" id="1.10.1200.10">
    <property type="entry name" value="ACP-like"/>
    <property type="match status" value="1"/>
</dbReference>
<dbReference type="Proteomes" id="UP000054695">
    <property type="component" value="Unassembled WGS sequence"/>
</dbReference>
<dbReference type="PANTHER" id="PTHR45527:SF1">
    <property type="entry name" value="FATTY ACID SYNTHASE"/>
    <property type="match status" value="1"/>
</dbReference>
<feature type="transmembrane region" description="Helical" evidence="3">
    <location>
        <begin position="661"/>
        <end position="685"/>
    </location>
</feature>
<dbReference type="PROSITE" id="PS50075">
    <property type="entry name" value="CARRIER"/>
    <property type="match status" value="1"/>
</dbReference>
<dbReference type="FunFam" id="3.40.50.980:FF:000001">
    <property type="entry name" value="Non-ribosomal peptide synthetase"/>
    <property type="match status" value="1"/>
</dbReference>
<dbReference type="InterPro" id="IPR001451">
    <property type="entry name" value="Hexapep"/>
</dbReference>
<dbReference type="Gene3D" id="3.40.50.12780">
    <property type="entry name" value="N-terminal domain of ligase-like"/>
    <property type="match status" value="1"/>
</dbReference>
<feature type="transmembrane region" description="Helical" evidence="3">
    <location>
        <begin position="628"/>
        <end position="649"/>
    </location>
</feature>
<evidence type="ECO:0000259" key="4">
    <source>
        <dbReference type="PROSITE" id="PS50075"/>
    </source>
</evidence>
<feature type="transmembrane region" description="Helical" evidence="3">
    <location>
        <begin position="1101"/>
        <end position="1123"/>
    </location>
</feature>
<keyword evidence="3" id="KW-0472">Membrane</keyword>
<dbReference type="SUPFAM" id="SSF56801">
    <property type="entry name" value="Acetyl-CoA synthetase-like"/>
    <property type="match status" value="1"/>
</dbReference>
<protein>
    <submittedName>
        <fullName evidence="5">Peptide synthetase, non-ribosomal</fullName>
    </submittedName>
</protein>
<dbReference type="InterPro" id="IPR042099">
    <property type="entry name" value="ANL_N_sf"/>
</dbReference>
<evidence type="ECO:0000313" key="6">
    <source>
        <dbReference type="Proteomes" id="UP000054695"/>
    </source>
</evidence>
<dbReference type="Gene3D" id="3.30.300.30">
    <property type="match status" value="1"/>
</dbReference>
<keyword evidence="3" id="KW-1133">Transmembrane helix</keyword>
<dbReference type="PANTHER" id="PTHR45527">
    <property type="entry name" value="NONRIBOSOMAL PEPTIDE SYNTHETASE"/>
    <property type="match status" value="1"/>
</dbReference>
<proteinExistence type="predicted"/>
<accession>A0A0W0S1M6</accession>
<gene>
    <name evidence="5" type="ORF">Lboz_0320</name>
</gene>
<dbReference type="GO" id="GO:0005737">
    <property type="term" value="C:cytoplasm"/>
    <property type="evidence" value="ECO:0007669"/>
    <property type="project" value="TreeGrafter"/>
</dbReference>
<organism evidence="5 6">
    <name type="scientific">Legionella bozemanae</name>
    <name type="common">Fluoribacter bozemanae</name>
    <dbReference type="NCBI Taxonomy" id="447"/>
    <lineage>
        <taxon>Bacteria</taxon>
        <taxon>Pseudomonadati</taxon>
        <taxon>Pseudomonadota</taxon>
        <taxon>Gammaproteobacteria</taxon>
        <taxon>Legionellales</taxon>
        <taxon>Legionellaceae</taxon>
        <taxon>Legionella</taxon>
    </lineage>
</organism>
<dbReference type="STRING" id="447.Lboz_0320"/>
<dbReference type="GO" id="GO:0044550">
    <property type="term" value="P:secondary metabolite biosynthetic process"/>
    <property type="evidence" value="ECO:0007669"/>
    <property type="project" value="TreeGrafter"/>
</dbReference>
<name>A0A0W0S1M6_LEGBO</name>
<dbReference type="InterPro" id="IPR011004">
    <property type="entry name" value="Trimer_LpxA-like_sf"/>
</dbReference>
<dbReference type="EMBL" id="LNXU01000002">
    <property type="protein sequence ID" value="KTC77367.1"/>
    <property type="molecule type" value="Genomic_DNA"/>
</dbReference>
<dbReference type="GO" id="GO:0043041">
    <property type="term" value="P:amino acid activation for nonribosomal peptide biosynthetic process"/>
    <property type="evidence" value="ECO:0007669"/>
    <property type="project" value="TreeGrafter"/>
</dbReference>
<dbReference type="InterPro" id="IPR010071">
    <property type="entry name" value="AA_adenyl_dom"/>
</dbReference>
<dbReference type="Pfam" id="PF00501">
    <property type="entry name" value="AMP-binding"/>
    <property type="match status" value="1"/>
</dbReference>
<dbReference type="NCBIfam" id="TIGR01733">
    <property type="entry name" value="AA-adenyl-dom"/>
    <property type="match status" value="1"/>
</dbReference>
<feature type="domain" description="Carrier" evidence="4">
    <location>
        <begin position="517"/>
        <end position="594"/>
    </location>
</feature>
<dbReference type="Pfam" id="PF00550">
    <property type="entry name" value="PP-binding"/>
    <property type="match status" value="1"/>
</dbReference>
<evidence type="ECO:0000256" key="3">
    <source>
        <dbReference type="SAM" id="Phobius"/>
    </source>
</evidence>
<dbReference type="InterPro" id="IPR036736">
    <property type="entry name" value="ACP-like_sf"/>
</dbReference>
<keyword evidence="1" id="KW-0596">Phosphopantetheine</keyword>
<evidence type="ECO:0000256" key="1">
    <source>
        <dbReference type="ARBA" id="ARBA00022450"/>
    </source>
</evidence>
<keyword evidence="3" id="KW-0812">Transmembrane</keyword>
<dbReference type="InterPro" id="IPR020845">
    <property type="entry name" value="AMP-binding_CS"/>
</dbReference>
<comment type="caution">
    <text evidence="5">The sequence shown here is derived from an EMBL/GenBank/DDBJ whole genome shotgun (WGS) entry which is preliminary data.</text>
</comment>
<dbReference type="PATRIC" id="fig|447.4.peg.347"/>
<keyword evidence="6" id="KW-1185">Reference proteome</keyword>
<dbReference type="FunFam" id="3.40.50.12780:FF:000012">
    <property type="entry name" value="Non-ribosomal peptide synthetase"/>
    <property type="match status" value="1"/>
</dbReference>
<dbReference type="SUPFAM" id="SSF51161">
    <property type="entry name" value="Trimeric LpxA-like enzymes"/>
    <property type="match status" value="3"/>
</dbReference>
<evidence type="ECO:0000256" key="2">
    <source>
        <dbReference type="ARBA" id="ARBA00022553"/>
    </source>
</evidence>
<reference evidence="5 6" key="1">
    <citation type="submission" date="2015-11" db="EMBL/GenBank/DDBJ databases">
        <title>Genomic analysis of 38 Legionella species identifies large and diverse effector repertoires.</title>
        <authorList>
            <person name="Burstein D."/>
            <person name="Amaro F."/>
            <person name="Zusman T."/>
            <person name="Lifshitz Z."/>
            <person name="Cohen O."/>
            <person name="Gilbert J.A."/>
            <person name="Pupko T."/>
            <person name="Shuman H.A."/>
            <person name="Segal G."/>
        </authorList>
    </citation>
    <scope>NUCLEOTIDE SEQUENCE [LARGE SCALE GENOMIC DNA]</scope>
    <source>
        <strain evidence="5 6">WIGA</strain>
    </source>
</reference>
<keyword evidence="2" id="KW-0597">Phosphoprotein</keyword>
<dbReference type="InterPro" id="IPR006162">
    <property type="entry name" value="Ppantetheine_attach_site"/>
</dbReference>
<dbReference type="Pfam" id="PF14602">
    <property type="entry name" value="Hexapep_2"/>
    <property type="match status" value="1"/>
</dbReference>
<dbReference type="NCBIfam" id="TIGR02353">
    <property type="entry name" value="NRPS_term_dom"/>
    <property type="match status" value="1"/>
</dbReference>
<evidence type="ECO:0000313" key="5">
    <source>
        <dbReference type="EMBL" id="KTC77367.1"/>
    </source>
</evidence>
<feature type="transmembrane region" description="Helical" evidence="3">
    <location>
        <begin position="714"/>
        <end position="733"/>
    </location>
</feature>
<dbReference type="InterPro" id="IPR000873">
    <property type="entry name" value="AMP-dep_synth/lig_dom"/>
</dbReference>
<dbReference type="RefSeq" id="WP_235810455.1">
    <property type="nucleotide sequence ID" value="NZ_LNXU01000002.1"/>
</dbReference>
<dbReference type="CDD" id="cd05930">
    <property type="entry name" value="A_NRPS"/>
    <property type="match status" value="1"/>
</dbReference>
<dbReference type="GO" id="GO:0031177">
    <property type="term" value="F:phosphopantetheine binding"/>
    <property type="evidence" value="ECO:0007669"/>
    <property type="project" value="TreeGrafter"/>
</dbReference>
<dbReference type="PROSITE" id="PS00012">
    <property type="entry name" value="PHOSPHOPANTETHEINE"/>
    <property type="match status" value="1"/>
</dbReference>
<feature type="transmembrane region" description="Helical" evidence="3">
    <location>
        <begin position="862"/>
        <end position="890"/>
    </location>
</feature>
<sequence length="1345" mass="150622">MVQLVGVNSNLSFSPQYNTMKLHHFFEQSVDNYPSNIALICDNAFISYQELENRANQLAHYLYENKISRGSIVGILLERSIECYVAILAILKTGAAYVPIEVDYPDERINYIFSDLPFDAVLTSSMQLAQKNLTWPTFYAVDTLAKEISNYSTHRLTTQGDLSADDLCYIIYTSGSTGKPKGVEITQRSICHYVEVASKLYDIKSYDKVYQGFSLAFDASLEEFWMAFANGAVLVACTAKEVRSVLGLISFLQQHRVSVFSTVPTLLSSLEGQLPDLRLLILGGETCPPSLVKRWSRVGLRIINTYGPTEATIIATYAECHPDQGITIGKPLPGYEVLVVDEHLQEVADGEEGELCIAGVALARGYVNRPETTAEKFVLNPVNKNQRLYRTGDLVSRDSNGNLHFAGRVDDQVKLRGFRIELNEIETVIMQYGGIKQAVVSLQILEQPILVAYLILDAHKTFDVNEFKAFLRSRLPDYMLPSLIEILETFPVLASGKVNRKELPKPIQQKEENLYKAPESELAKEMAGVWEKVFDCKKISVNADFFYDLGGHSLHAAKVISNLRKISALKNISILDLYKNPTIAQLEQKFREPHLNAHVDENQPVPKKYRVPQWKYYVCGIGQFFGCLLQYAVGTLQLLAVVLCYSWVSSEYSIISRESQLAFLALFLSMPIISLFITIGLKWLLLGRVKPGKYPLWGWFYYRWWLVQRLQKNLFLAKFLVGSPLAAIYYRLLGAKIGKNCYLGSMQISAHDLLTIGDNTSIGADCRLNGYIVEDGWLKIGAISIGNNCYVGSRAVVGLNTQIEDNAVLDEMSMLPDHSLISQGTYFSGSPAVPGIIPVDHITRKKVIVEESSMLENTLFGILHYLGIVFVMGIYYLCLIPSISLISYYYDQSHYFTTMFFAIPLGAILFLGLYYSCIVLCKKIIMDKVKPGNYPLKSLYYFRHWIMVKLLDGDEISVMADTLYMPAFLRLLGAKLGKGVEMGETPHIIPDLVTIEEGGFTASSVALAWPHVYNGFISFAPVAIGRRAFVGNVSLLSAGKSMGEGTLLGCLSVTPPSDKAMESYSAWLGSPAVFLPKRELFVGFSDKDTFYPSKKLYCMRLFIEFMRIILPSTFSLIGLFNMLYVLDYMLSKYSWFITALVLPPTEMFITVCLVGILVALKWGILGKLKPLTKPIWDSFIWKNDVIEYSYNYYTNPHWTNKVLGTPFALWVHRCLGTKAGKRVFTDSAEFSEFDLITIGDDVCINAETIIQTHLYEDRIFKVSHVTIGSGCNVGVGSIVLYNTLMENNSSLGSLSLLMKGECLPENTHWAGIPAQSTALGMPHQHIVSQPATTKEVPDEAIPELL</sequence>